<name>A0A0B6Z0W5_9EUPU</name>
<dbReference type="AlphaFoldDB" id="A0A0B6Z0W5"/>
<dbReference type="EMBL" id="HACG01015162">
    <property type="protein sequence ID" value="CEK62027.1"/>
    <property type="molecule type" value="Transcribed_RNA"/>
</dbReference>
<feature type="non-terminal residue" evidence="1">
    <location>
        <position position="1"/>
    </location>
</feature>
<feature type="non-terminal residue" evidence="1">
    <location>
        <position position="68"/>
    </location>
</feature>
<evidence type="ECO:0000313" key="1">
    <source>
        <dbReference type="EMBL" id="CEK62027.1"/>
    </source>
</evidence>
<proteinExistence type="predicted"/>
<gene>
    <name evidence="1" type="primary">ORF43980</name>
</gene>
<reference evidence="1" key="1">
    <citation type="submission" date="2014-12" db="EMBL/GenBank/DDBJ databases">
        <title>Insight into the proteome of Arion vulgaris.</title>
        <authorList>
            <person name="Aradska J."/>
            <person name="Bulat T."/>
            <person name="Smidak R."/>
            <person name="Sarate P."/>
            <person name="Gangsoo J."/>
            <person name="Sialana F."/>
            <person name="Bilban M."/>
            <person name="Lubec G."/>
        </authorList>
    </citation>
    <scope>NUCLEOTIDE SEQUENCE</scope>
    <source>
        <tissue evidence="1">Skin</tissue>
    </source>
</reference>
<protein>
    <submittedName>
        <fullName evidence="1">Uncharacterized protein</fullName>
    </submittedName>
</protein>
<accession>A0A0B6Z0W5</accession>
<sequence length="68" mass="7768">TEQSVQEDRAWILVDSDGEEDEDPSNSWLYLHENDIVALLAQVPLADVFSQVLLLYISESGDIDYEIR</sequence>
<organism evidence="1">
    <name type="scientific">Arion vulgaris</name>
    <dbReference type="NCBI Taxonomy" id="1028688"/>
    <lineage>
        <taxon>Eukaryota</taxon>
        <taxon>Metazoa</taxon>
        <taxon>Spiralia</taxon>
        <taxon>Lophotrochozoa</taxon>
        <taxon>Mollusca</taxon>
        <taxon>Gastropoda</taxon>
        <taxon>Heterobranchia</taxon>
        <taxon>Euthyneura</taxon>
        <taxon>Panpulmonata</taxon>
        <taxon>Eupulmonata</taxon>
        <taxon>Stylommatophora</taxon>
        <taxon>Helicina</taxon>
        <taxon>Arionoidea</taxon>
        <taxon>Arionidae</taxon>
        <taxon>Arion</taxon>
    </lineage>
</organism>